<evidence type="ECO:0000256" key="10">
    <source>
        <dbReference type="SAM" id="Phobius"/>
    </source>
</evidence>
<evidence type="ECO:0000256" key="3">
    <source>
        <dbReference type="ARBA" id="ARBA00022737"/>
    </source>
</evidence>
<dbReference type="CDD" id="cd11304">
    <property type="entry name" value="Cadherin_repeat"/>
    <property type="match status" value="7"/>
</dbReference>
<dbReference type="InterPro" id="IPR002126">
    <property type="entry name" value="Cadherin-like_dom"/>
</dbReference>
<feature type="domain" description="Cadherin" evidence="12">
    <location>
        <begin position="360"/>
        <end position="477"/>
    </location>
</feature>
<dbReference type="Pfam" id="PF00028">
    <property type="entry name" value="Cadherin"/>
    <property type="match status" value="4"/>
</dbReference>
<feature type="compositionally biased region" description="Polar residues" evidence="9">
    <location>
        <begin position="1486"/>
        <end position="1520"/>
    </location>
</feature>
<organism evidence="13 14">
    <name type="scientific">Paragonimus westermani</name>
    <dbReference type="NCBI Taxonomy" id="34504"/>
    <lineage>
        <taxon>Eukaryota</taxon>
        <taxon>Metazoa</taxon>
        <taxon>Spiralia</taxon>
        <taxon>Lophotrochozoa</taxon>
        <taxon>Platyhelminthes</taxon>
        <taxon>Trematoda</taxon>
        <taxon>Digenea</taxon>
        <taxon>Plagiorchiida</taxon>
        <taxon>Troglotremata</taxon>
        <taxon>Troglotrematidae</taxon>
        <taxon>Paragonimus</taxon>
    </lineage>
</organism>
<dbReference type="PANTHER" id="PTHR24028:SF146">
    <property type="entry name" value="CADHERIN 96CB, ISOFORM D-RELATED"/>
    <property type="match status" value="1"/>
</dbReference>
<evidence type="ECO:0000256" key="7">
    <source>
        <dbReference type="ARBA" id="ARBA00023180"/>
    </source>
</evidence>
<keyword evidence="14" id="KW-1185">Reference proteome</keyword>
<feature type="region of interest" description="Disordered" evidence="9">
    <location>
        <begin position="252"/>
        <end position="276"/>
    </location>
</feature>
<evidence type="ECO:0000259" key="12">
    <source>
        <dbReference type="PROSITE" id="PS50268"/>
    </source>
</evidence>
<dbReference type="PRINTS" id="PR00205">
    <property type="entry name" value="CADHERIN"/>
</dbReference>
<evidence type="ECO:0000256" key="5">
    <source>
        <dbReference type="ARBA" id="ARBA00022989"/>
    </source>
</evidence>
<evidence type="ECO:0000256" key="8">
    <source>
        <dbReference type="PROSITE-ProRule" id="PRU00043"/>
    </source>
</evidence>
<keyword evidence="3" id="KW-0677">Repeat</keyword>
<comment type="caution">
    <text evidence="13">The sequence shown here is derived from an EMBL/GenBank/DDBJ whole genome shotgun (WGS) entry which is preliminary data.</text>
</comment>
<feature type="transmembrane region" description="Helical" evidence="10">
    <location>
        <begin position="1109"/>
        <end position="1133"/>
    </location>
</feature>
<keyword evidence="7" id="KW-0325">Glycoprotein</keyword>
<dbReference type="SUPFAM" id="SSF49313">
    <property type="entry name" value="Cadherin-like"/>
    <property type="match status" value="7"/>
</dbReference>
<evidence type="ECO:0000256" key="2">
    <source>
        <dbReference type="ARBA" id="ARBA00022692"/>
    </source>
</evidence>
<feature type="domain" description="Cadherin" evidence="12">
    <location>
        <begin position="41"/>
        <end position="204"/>
    </location>
</feature>
<evidence type="ECO:0000256" key="4">
    <source>
        <dbReference type="ARBA" id="ARBA00022837"/>
    </source>
</evidence>
<feature type="signal peptide" evidence="11">
    <location>
        <begin position="1"/>
        <end position="16"/>
    </location>
</feature>
<dbReference type="InterPro" id="IPR015919">
    <property type="entry name" value="Cadherin-like_sf"/>
</dbReference>
<feature type="domain" description="Cadherin" evidence="12">
    <location>
        <begin position="205"/>
        <end position="336"/>
    </location>
</feature>
<dbReference type="GO" id="GO:0005509">
    <property type="term" value="F:calcium ion binding"/>
    <property type="evidence" value="ECO:0007669"/>
    <property type="project" value="UniProtKB-UniRule"/>
</dbReference>
<keyword evidence="4 8" id="KW-0106">Calcium</keyword>
<evidence type="ECO:0000256" key="11">
    <source>
        <dbReference type="SAM" id="SignalP"/>
    </source>
</evidence>
<dbReference type="GO" id="GO:0005886">
    <property type="term" value="C:plasma membrane"/>
    <property type="evidence" value="ECO:0007669"/>
    <property type="project" value="InterPro"/>
</dbReference>
<dbReference type="InterPro" id="IPR050174">
    <property type="entry name" value="Protocadherin/Cadherin-CA"/>
</dbReference>
<dbReference type="PROSITE" id="PS00232">
    <property type="entry name" value="CADHERIN_1"/>
    <property type="match status" value="4"/>
</dbReference>
<keyword evidence="11" id="KW-0732">Signal</keyword>
<dbReference type="PANTHER" id="PTHR24028">
    <property type="entry name" value="CADHERIN-87A"/>
    <property type="match status" value="1"/>
</dbReference>
<gene>
    <name evidence="13" type="ORF">DEA37_0011773</name>
</gene>
<name>A0A5J4NUF5_9TREM</name>
<feature type="domain" description="Cadherin" evidence="12">
    <location>
        <begin position="731"/>
        <end position="853"/>
    </location>
</feature>
<accession>A0A5J4NUF5</accession>
<evidence type="ECO:0000256" key="6">
    <source>
        <dbReference type="ARBA" id="ARBA00023136"/>
    </source>
</evidence>
<dbReference type="Gene3D" id="2.60.40.60">
    <property type="entry name" value="Cadherins"/>
    <property type="match status" value="8"/>
</dbReference>
<keyword evidence="2 10" id="KW-0812">Transmembrane</keyword>
<feature type="domain" description="Cadherin" evidence="12">
    <location>
        <begin position="507"/>
        <end position="626"/>
    </location>
</feature>
<feature type="domain" description="Cadherin" evidence="12">
    <location>
        <begin position="627"/>
        <end position="731"/>
    </location>
</feature>
<evidence type="ECO:0000313" key="13">
    <source>
        <dbReference type="EMBL" id="KAA3679236.1"/>
    </source>
</evidence>
<feature type="domain" description="Cadherin" evidence="12">
    <location>
        <begin position="877"/>
        <end position="1050"/>
    </location>
</feature>
<evidence type="ECO:0000256" key="1">
    <source>
        <dbReference type="ARBA" id="ARBA00004167"/>
    </source>
</evidence>
<keyword evidence="6 10" id="KW-0472">Membrane</keyword>
<feature type="chain" id="PRO_5023849742" evidence="11">
    <location>
        <begin position="17"/>
        <end position="1520"/>
    </location>
</feature>
<evidence type="ECO:0000256" key="9">
    <source>
        <dbReference type="SAM" id="MobiDB-lite"/>
    </source>
</evidence>
<dbReference type="InterPro" id="IPR020894">
    <property type="entry name" value="Cadherin_CS"/>
</dbReference>
<dbReference type="FunFam" id="2.60.40.60:FF:000092">
    <property type="entry name" value="Protocadherin 8"/>
    <property type="match status" value="2"/>
</dbReference>
<dbReference type="PROSITE" id="PS50268">
    <property type="entry name" value="CADHERIN_2"/>
    <property type="match status" value="7"/>
</dbReference>
<proteinExistence type="predicted"/>
<dbReference type="SMART" id="SM00112">
    <property type="entry name" value="CA"/>
    <property type="match status" value="7"/>
</dbReference>
<keyword evidence="5 10" id="KW-1133">Transmembrane helix</keyword>
<feature type="compositionally biased region" description="Basic and acidic residues" evidence="9">
    <location>
        <begin position="935"/>
        <end position="951"/>
    </location>
</feature>
<protein>
    <submittedName>
        <fullName evidence="13">Protocadherin delta 1</fullName>
    </submittedName>
</protein>
<dbReference type="GO" id="GO:0007156">
    <property type="term" value="P:homophilic cell adhesion via plasma membrane adhesion molecules"/>
    <property type="evidence" value="ECO:0007669"/>
    <property type="project" value="InterPro"/>
</dbReference>
<comment type="subcellular location">
    <subcellularLocation>
        <location evidence="1">Membrane</location>
        <topology evidence="1">Single-pass membrane protein</topology>
    </subcellularLocation>
</comment>
<reference evidence="13 14" key="1">
    <citation type="journal article" date="2019" name="Gigascience">
        <title>Whole-genome sequence of the oriental lung fluke Paragonimus westermani.</title>
        <authorList>
            <person name="Oey H."/>
            <person name="Zakrzewski M."/>
            <person name="Narain K."/>
            <person name="Devi K.R."/>
            <person name="Agatsuma T."/>
            <person name="Nawaratna S."/>
            <person name="Gobert G.N."/>
            <person name="Jones M.K."/>
            <person name="Ragan M.A."/>
            <person name="McManus D.P."/>
            <person name="Krause L."/>
        </authorList>
    </citation>
    <scope>NUCLEOTIDE SEQUENCE [LARGE SCALE GENOMIC DNA]</scope>
    <source>
        <strain evidence="13 14">IND2009</strain>
    </source>
</reference>
<evidence type="ECO:0000313" key="14">
    <source>
        <dbReference type="Proteomes" id="UP000324629"/>
    </source>
</evidence>
<dbReference type="Proteomes" id="UP000324629">
    <property type="component" value="Unassembled WGS sequence"/>
</dbReference>
<feature type="region of interest" description="Disordered" evidence="9">
    <location>
        <begin position="1482"/>
        <end position="1520"/>
    </location>
</feature>
<dbReference type="EMBL" id="QNGE01000801">
    <property type="protein sequence ID" value="KAA3679236.1"/>
    <property type="molecule type" value="Genomic_DNA"/>
</dbReference>
<feature type="compositionally biased region" description="Low complexity" evidence="9">
    <location>
        <begin position="252"/>
        <end position="263"/>
    </location>
</feature>
<feature type="region of interest" description="Disordered" evidence="9">
    <location>
        <begin position="933"/>
        <end position="958"/>
    </location>
</feature>
<sequence length="1520" mass="168996">MLQVLWLLFFLQETFHIPIPAAFKVHGYPPADTQSLDPGFPITRLYLVIQEELPPGTTIIDLSSHPVLKNLLTSNLQTADGFQYRLMNTFDSHLFRISPSSGQLSLATRLDREALCASQKAQFCCNIRAQIPTTLLSEVSWKPVENVPKSQLCHLVAHISLQPNKDHLHSKELIDQQNLAQSSRLELIYLYIRLDDINDHTPQFATPVTSLNVPEDTPVGNLLHYFRIFDPDAGSYGLHEVKLTAVPLSSGNLQSSQQISSNSRGDTSSPVTSHPFEARLSRDGVSLILLSPLDRETIPAYDVTLTATDGDKLKPKSSQLSLRLLVTDVNDNSPMWVQQRRQEESDSLESDEIILPNEPATTQFNVSMPEDTPIGSMIYWLQARDFDTGDNARLQYAIDTSAPGGLTALDYFSVQSTTGEVRLRTQLDYDTTSVEATGPEIEVPVIVRDSPRVGRQLSARATLYVHILDVNDIYPVIVASPLSPMPLRKPFQTQLSSVHQTTFGIWENQPPGQPVASILVSDPDTGDGGKVSCSVNHEFFKLAGESIKTDRFPTYPSSDYQDITAMNGIVGPTTYQLISVQKLDREQIPRHQVLLTCRDHDRVRPLVSTRRLDIEVIDENDNAPHFEDSPVVLVCQENAPPGQIIGRINATDKDVGENARLRFRIDDVNSNWVSVHSHTGEVRVNTVFDREIETERQFLVFVSDGIGSTAHTTSTQVRVRILDENDHAPHFTDLYFFSIPENSPPGTEVGRVSAEDEDSGENGKIHYLLRQPSKEFDLDKVTGKITVRSPKHDNSLGLGRSDFGSSPISSLDREQQDAYELTVIAEDGGDPPRRSTTVVHIGLSDLNDHAPQFRYPTPHGPGSVLNVSCAQLSSQVIARVHANDSDSGRNGEIEYSIVRSSQLMSTKTKREAVTIKNSSVPQEKFNRIHANAIEDNSKQGNDKNFQDKPKDNATNNLSLSVDHDLSTTRHVKSAPANDPLISGPTVNHFEINSYNGQLFLIHPILDCSQPAELRLLIKAQDGGMPPRSSTALLTIHVYPTEQNSLFLPEKRMLALDGTQNHDMAFTNKQLHNSNSWNSKSNSIDKRLERKPTSVSVDPAAQLFSSSSHWSAIIGLVIAMVVLVLLLCLMLVILRRRFLVEDQKITNKSKSYLSRYAFIETSNVTSQVGTAVKLIDGGRSGIYYKSAQVAQSIHDLNAGSPHQRSLSPTTLTQVDDLNCSSVTLELSPPMVNTHYFCTMPPHSSSNTMTLNTGELAMLRCEGRPVQAGGDVHAVDSAIAFNSPGQVLYKTTNGDLYGYVDPHLRNHLNRRGQHTYQTLQPNQHTQQEHGMTTEKRRTSQRNTDCFRRNMLVSGNQPCHIKNAGPYTPLLEITTNYFEKEATAKHFQASQPDLSHDSVVESTRTLCQHTDRETNDMGHLLGCDRAFSLTDLTPQKIELLPEMRLQSTTLRPQITDTTANRYMQTVISPTLSTFKAYGPSSYLRKTKSQKMATPKTTTVEMEQQSSNSNVGEHNHSNHTASFV</sequence>